<dbReference type="SUPFAM" id="SSF56112">
    <property type="entry name" value="Protein kinase-like (PK-like)"/>
    <property type="match status" value="1"/>
</dbReference>
<evidence type="ECO:0000313" key="2">
    <source>
        <dbReference type="EMBL" id="OAE28695.1"/>
    </source>
</evidence>
<name>A0A176W8G4_MARPO</name>
<proteinExistence type="predicted"/>
<feature type="domain" description="Protein kinase" evidence="1">
    <location>
        <begin position="11"/>
        <end position="291"/>
    </location>
</feature>
<dbReference type="Proteomes" id="UP000077202">
    <property type="component" value="Unassembled WGS sequence"/>
</dbReference>
<sequence>MAAPPKRDTRWVRNGPINLGSFSTIFLCTNLENNKKFVAKTVMAHDLEQRTSIEVERRLYKGPQPIDYHYFPKYLGFNLEKQCREMGNVDVCNLFLEWVPRGSILQMMERQKGNLKEGICAVFCRDILKALVYLHGQGKVHGDIKASNILLGMENLKLCDLGSGKVVADGDVLLPPKRGWDPLRKRIYTTGTDGWRAPEVADEIEQLPPSDIYSVGCTLVEMATGAPPQKVPRIYFAENPADVDPETGYRRASLDLPCEFSDPCRQFMEACLAQHPKDRPTAAELLEHPWFKSIPLVYPVPVQRTRGILKNFWGLEPFPLSSQAGLNNMENAKTGVQICYSTS</sequence>
<gene>
    <name evidence="2" type="ORF">AXG93_2091s1020</name>
</gene>
<organism evidence="2 3">
    <name type="scientific">Marchantia polymorpha subsp. ruderalis</name>
    <dbReference type="NCBI Taxonomy" id="1480154"/>
    <lineage>
        <taxon>Eukaryota</taxon>
        <taxon>Viridiplantae</taxon>
        <taxon>Streptophyta</taxon>
        <taxon>Embryophyta</taxon>
        <taxon>Marchantiophyta</taxon>
        <taxon>Marchantiopsida</taxon>
        <taxon>Marchantiidae</taxon>
        <taxon>Marchantiales</taxon>
        <taxon>Marchantiaceae</taxon>
        <taxon>Marchantia</taxon>
    </lineage>
</organism>
<keyword evidence="3" id="KW-1185">Reference proteome</keyword>
<accession>A0A176W8G4</accession>
<dbReference type="GO" id="GO:0004672">
    <property type="term" value="F:protein kinase activity"/>
    <property type="evidence" value="ECO:0007669"/>
    <property type="project" value="InterPro"/>
</dbReference>
<dbReference type="AlphaFoldDB" id="A0A176W8G4"/>
<dbReference type="Gene3D" id="1.10.510.10">
    <property type="entry name" value="Transferase(Phosphotransferase) domain 1"/>
    <property type="match status" value="1"/>
</dbReference>
<reference evidence="2" key="1">
    <citation type="submission" date="2016-03" db="EMBL/GenBank/DDBJ databases">
        <title>Mechanisms controlling the formation of the plant cell surface in tip-growing cells are functionally conserved among land plants.</title>
        <authorList>
            <person name="Honkanen S."/>
            <person name="Jones V.A."/>
            <person name="Morieri G."/>
            <person name="Champion C."/>
            <person name="Hetherington A.J."/>
            <person name="Kelly S."/>
            <person name="Saint-Marcoux D."/>
            <person name="Proust H."/>
            <person name="Prescott H."/>
            <person name="Dolan L."/>
        </authorList>
    </citation>
    <scope>NUCLEOTIDE SEQUENCE [LARGE SCALE GENOMIC DNA]</scope>
    <source>
        <tissue evidence="2">Whole gametophyte</tissue>
    </source>
</reference>
<comment type="caution">
    <text evidence="2">The sequence shown here is derived from an EMBL/GenBank/DDBJ whole genome shotgun (WGS) entry which is preliminary data.</text>
</comment>
<dbReference type="GO" id="GO:0007165">
    <property type="term" value="P:signal transduction"/>
    <property type="evidence" value="ECO:0007669"/>
    <property type="project" value="TreeGrafter"/>
</dbReference>
<dbReference type="InterPro" id="IPR000719">
    <property type="entry name" value="Prot_kinase_dom"/>
</dbReference>
<dbReference type="SMART" id="SM00220">
    <property type="entry name" value="S_TKc"/>
    <property type="match status" value="1"/>
</dbReference>
<dbReference type="EMBL" id="LVLJ01001679">
    <property type="protein sequence ID" value="OAE28695.1"/>
    <property type="molecule type" value="Genomic_DNA"/>
</dbReference>
<evidence type="ECO:0000259" key="1">
    <source>
        <dbReference type="PROSITE" id="PS50011"/>
    </source>
</evidence>
<dbReference type="PANTHER" id="PTHR48011:SF4">
    <property type="entry name" value="MITOGEN-ACTIVATED PROTEIN KINASE KINASE KINASE 19"/>
    <property type="match status" value="1"/>
</dbReference>
<dbReference type="PROSITE" id="PS50011">
    <property type="entry name" value="PROTEIN_KINASE_DOM"/>
    <property type="match status" value="1"/>
</dbReference>
<dbReference type="GO" id="GO:0005524">
    <property type="term" value="F:ATP binding"/>
    <property type="evidence" value="ECO:0007669"/>
    <property type="project" value="InterPro"/>
</dbReference>
<dbReference type="Pfam" id="PF00069">
    <property type="entry name" value="Pkinase"/>
    <property type="match status" value="1"/>
</dbReference>
<dbReference type="PANTHER" id="PTHR48011">
    <property type="entry name" value="CCR4-NOT TRANSCRIPTIONAL COMPLEX SUBUNIT CAF120-RELATED"/>
    <property type="match status" value="1"/>
</dbReference>
<dbReference type="InterPro" id="IPR011009">
    <property type="entry name" value="Kinase-like_dom_sf"/>
</dbReference>
<protein>
    <recommendedName>
        <fullName evidence="1">Protein kinase domain-containing protein</fullName>
    </recommendedName>
</protein>
<dbReference type="InterPro" id="IPR052751">
    <property type="entry name" value="Plant_MAPKKK"/>
</dbReference>
<evidence type="ECO:0000313" key="3">
    <source>
        <dbReference type="Proteomes" id="UP000077202"/>
    </source>
</evidence>